<dbReference type="OrthoDB" id="1658288at2759"/>
<evidence type="ECO:0000313" key="2">
    <source>
        <dbReference type="Proteomes" id="UP000188318"/>
    </source>
</evidence>
<dbReference type="OMA" id="VCPITIT"/>
<dbReference type="VEuPathDB" id="FungiDB:ASPCADRAFT_2190"/>
<name>A0A1R3RWD5_ASPC5</name>
<protein>
    <submittedName>
        <fullName evidence="1">Uncharacterized protein</fullName>
    </submittedName>
</protein>
<organism evidence="1 2">
    <name type="scientific">Aspergillus carbonarius (strain ITEM 5010)</name>
    <dbReference type="NCBI Taxonomy" id="602072"/>
    <lineage>
        <taxon>Eukaryota</taxon>
        <taxon>Fungi</taxon>
        <taxon>Dikarya</taxon>
        <taxon>Ascomycota</taxon>
        <taxon>Pezizomycotina</taxon>
        <taxon>Eurotiomycetes</taxon>
        <taxon>Eurotiomycetidae</taxon>
        <taxon>Eurotiales</taxon>
        <taxon>Aspergillaceae</taxon>
        <taxon>Aspergillus</taxon>
        <taxon>Aspergillus subgen. Circumdati</taxon>
    </lineage>
</organism>
<dbReference type="Proteomes" id="UP000188318">
    <property type="component" value="Unassembled WGS sequence"/>
</dbReference>
<dbReference type="STRING" id="602072.A0A1R3RWD5"/>
<sequence>MNVTGSAKDSIRQEILHCLRGIDPDNTGGEPKLYKMHFTVRWDIRTFLGKINKTAEEAVESLDESITLTGSESDAQAMTVSGYMCQTWPVSSPVLMKLLKGVVKSDDTVSETTAQTQLLASTVKDQFNLTVTGEAETIAEFGEQLAWLSAALRPSGSRSYNAGGPVFGVRPYVRKAGPRNSDTPESPPTFECNLDLRFDPLRLNTDVEVHGSWNGQPWPLMFMGSPSPRLVRDYPIPHRPKADMGLELTMEMMKRLMGINFSEPGRKSCIKGTRTMLIPLDSEDLPRNMIMWHLLVKQDDTQDPISWEDYDTCEVPVLDPSINDLIECRHFIGRCSKVNAGTE</sequence>
<keyword evidence="2" id="KW-1185">Reference proteome</keyword>
<dbReference type="AlphaFoldDB" id="A0A1R3RWD5"/>
<evidence type="ECO:0000313" key="1">
    <source>
        <dbReference type="EMBL" id="OOF98762.1"/>
    </source>
</evidence>
<accession>A0A1R3RWD5</accession>
<dbReference type="EMBL" id="KV907495">
    <property type="protein sequence ID" value="OOF98762.1"/>
    <property type="molecule type" value="Genomic_DNA"/>
</dbReference>
<reference evidence="2" key="1">
    <citation type="journal article" date="2017" name="Genome Biol.">
        <title>Comparative genomics reveals high biological diversity and specific adaptations in the industrially and medically important fungal genus Aspergillus.</title>
        <authorList>
            <person name="de Vries R.P."/>
            <person name="Riley R."/>
            <person name="Wiebenga A."/>
            <person name="Aguilar-Osorio G."/>
            <person name="Amillis S."/>
            <person name="Uchima C.A."/>
            <person name="Anderluh G."/>
            <person name="Asadollahi M."/>
            <person name="Askin M."/>
            <person name="Barry K."/>
            <person name="Battaglia E."/>
            <person name="Bayram O."/>
            <person name="Benocci T."/>
            <person name="Braus-Stromeyer S.A."/>
            <person name="Caldana C."/>
            <person name="Canovas D."/>
            <person name="Cerqueira G.C."/>
            <person name="Chen F."/>
            <person name="Chen W."/>
            <person name="Choi C."/>
            <person name="Clum A."/>
            <person name="Dos Santos R.A."/>
            <person name="Damasio A.R."/>
            <person name="Diallinas G."/>
            <person name="Emri T."/>
            <person name="Fekete E."/>
            <person name="Flipphi M."/>
            <person name="Freyberg S."/>
            <person name="Gallo A."/>
            <person name="Gournas C."/>
            <person name="Habgood R."/>
            <person name="Hainaut M."/>
            <person name="Harispe M.L."/>
            <person name="Henrissat B."/>
            <person name="Hilden K.S."/>
            <person name="Hope R."/>
            <person name="Hossain A."/>
            <person name="Karabika E."/>
            <person name="Karaffa L."/>
            <person name="Karanyi Z."/>
            <person name="Krasevec N."/>
            <person name="Kuo A."/>
            <person name="Kusch H."/>
            <person name="LaButti K."/>
            <person name="Lagendijk E.L."/>
            <person name="Lapidus A."/>
            <person name="Levasseur A."/>
            <person name="Lindquist E."/>
            <person name="Lipzen A."/>
            <person name="Logrieco A.F."/>
            <person name="MacCabe A."/>
            <person name="Maekelae M.R."/>
            <person name="Malavazi I."/>
            <person name="Melin P."/>
            <person name="Meyer V."/>
            <person name="Mielnichuk N."/>
            <person name="Miskei M."/>
            <person name="Molnar A.P."/>
            <person name="Mule G."/>
            <person name="Ngan C.Y."/>
            <person name="Orejas M."/>
            <person name="Orosz E."/>
            <person name="Ouedraogo J.P."/>
            <person name="Overkamp K.M."/>
            <person name="Park H.-S."/>
            <person name="Perrone G."/>
            <person name="Piumi F."/>
            <person name="Punt P.J."/>
            <person name="Ram A.F."/>
            <person name="Ramon A."/>
            <person name="Rauscher S."/>
            <person name="Record E."/>
            <person name="Riano-Pachon D.M."/>
            <person name="Robert V."/>
            <person name="Roehrig J."/>
            <person name="Ruller R."/>
            <person name="Salamov A."/>
            <person name="Salih N.S."/>
            <person name="Samson R.A."/>
            <person name="Sandor E."/>
            <person name="Sanguinetti M."/>
            <person name="Schuetze T."/>
            <person name="Sepcic K."/>
            <person name="Shelest E."/>
            <person name="Sherlock G."/>
            <person name="Sophianopoulou V."/>
            <person name="Squina F.M."/>
            <person name="Sun H."/>
            <person name="Susca A."/>
            <person name="Todd R.B."/>
            <person name="Tsang A."/>
            <person name="Unkles S.E."/>
            <person name="van de Wiele N."/>
            <person name="van Rossen-Uffink D."/>
            <person name="Oliveira J.V."/>
            <person name="Vesth T.C."/>
            <person name="Visser J."/>
            <person name="Yu J.-H."/>
            <person name="Zhou M."/>
            <person name="Andersen M.R."/>
            <person name="Archer D.B."/>
            <person name="Baker S.E."/>
            <person name="Benoit I."/>
            <person name="Brakhage A.A."/>
            <person name="Braus G.H."/>
            <person name="Fischer R."/>
            <person name="Frisvad J.C."/>
            <person name="Goldman G.H."/>
            <person name="Houbraken J."/>
            <person name="Oakley B."/>
            <person name="Pocsi I."/>
            <person name="Scazzocchio C."/>
            <person name="Seiboth B."/>
            <person name="vanKuyk P.A."/>
            <person name="Wortman J."/>
            <person name="Dyer P.S."/>
            <person name="Grigoriev I.V."/>
        </authorList>
    </citation>
    <scope>NUCLEOTIDE SEQUENCE [LARGE SCALE GENOMIC DNA]</scope>
    <source>
        <strain evidence="2">ITEM 5010</strain>
    </source>
</reference>
<proteinExistence type="predicted"/>
<gene>
    <name evidence="1" type="ORF">ASPCADRAFT_2190</name>
</gene>